<dbReference type="EMBL" id="JAIQCV010000008">
    <property type="protein sequence ID" value="KAH1073228.1"/>
    <property type="molecule type" value="Genomic_DNA"/>
</dbReference>
<evidence type="ECO:0008006" key="3">
    <source>
        <dbReference type="Google" id="ProtNLM"/>
    </source>
</evidence>
<gene>
    <name evidence="1" type="ORF">J1N35_025556</name>
</gene>
<proteinExistence type="predicted"/>
<comment type="caution">
    <text evidence="1">The sequence shown here is derived from an EMBL/GenBank/DDBJ whole genome shotgun (WGS) entry which is preliminary data.</text>
</comment>
<protein>
    <recommendedName>
        <fullName evidence="3">Reverse transcriptase domain-containing protein</fullName>
    </recommendedName>
</protein>
<dbReference type="Proteomes" id="UP000828251">
    <property type="component" value="Unassembled WGS sequence"/>
</dbReference>
<accession>A0A9D3V970</accession>
<name>A0A9D3V970_9ROSI</name>
<dbReference type="AlphaFoldDB" id="A0A9D3V970"/>
<dbReference type="OrthoDB" id="1434716at2759"/>
<evidence type="ECO:0000313" key="1">
    <source>
        <dbReference type="EMBL" id="KAH1073228.1"/>
    </source>
</evidence>
<keyword evidence="2" id="KW-1185">Reference proteome</keyword>
<dbReference type="PANTHER" id="PTHR33116">
    <property type="entry name" value="REVERSE TRANSCRIPTASE ZINC-BINDING DOMAIN-CONTAINING PROTEIN-RELATED-RELATED"/>
    <property type="match status" value="1"/>
</dbReference>
<evidence type="ECO:0000313" key="2">
    <source>
        <dbReference type="Proteomes" id="UP000828251"/>
    </source>
</evidence>
<dbReference type="PANTHER" id="PTHR33116:SF86">
    <property type="entry name" value="REVERSE TRANSCRIPTASE DOMAIN-CONTAINING PROTEIN"/>
    <property type="match status" value="1"/>
</dbReference>
<sequence length="136" mass="15740">MEAINCGSGSLIFLSRRGPTLSHLFFANDFILFCEANKNQATQLNDILRIFYHFSGQKMNRGKSQIFLSPNVPIDLVDATCRDIGFVRVDDLGNYLGMPLFHKRVTTNTFDFVVSKVRNKLNEWEVKKLLWREELH</sequence>
<organism evidence="1 2">
    <name type="scientific">Gossypium stocksii</name>
    <dbReference type="NCBI Taxonomy" id="47602"/>
    <lineage>
        <taxon>Eukaryota</taxon>
        <taxon>Viridiplantae</taxon>
        <taxon>Streptophyta</taxon>
        <taxon>Embryophyta</taxon>
        <taxon>Tracheophyta</taxon>
        <taxon>Spermatophyta</taxon>
        <taxon>Magnoliopsida</taxon>
        <taxon>eudicotyledons</taxon>
        <taxon>Gunneridae</taxon>
        <taxon>Pentapetalae</taxon>
        <taxon>rosids</taxon>
        <taxon>malvids</taxon>
        <taxon>Malvales</taxon>
        <taxon>Malvaceae</taxon>
        <taxon>Malvoideae</taxon>
        <taxon>Gossypium</taxon>
    </lineage>
</organism>
<reference evidence="1 2" key="1">
    <citation type="journal article" date="2021" name="Plant Biotechnol. J.">
        <title>Multi-omics assisted identification of the key and species-specific regulatory components of drought-tolerant mechanisms in Gossypium stocksii.</title>
        <authorList>
            <person name="Yu D."/>
            <person name="Ke L."/>
            <person name="Zhang D."/>
            <person name="Wu Y."/>
            <person name="Sun Y."/>
            <person name="Mei J."/>
            <person name="Sun J."/>
            <person name="Sun Y."/>
        </authorList>
    </citation>
    <scope>NUCLEOTIDE SEQUENCE [LARGE SCALE GENOMIC DNA]</scope>
    <source>
        <strain evidence="2">cv. E1</strain>
        <tissue evidence="1">Leaf</tissue>
    </source>
</reference>